<dbReference type="PROSITE" id="PS50943">
    <property type="entry name" value="HTH_CROC1"/>
    <property type="match status" value="1"/>
</dbReference>
<dbReference type="AlphaFoldDB" id="A0A7W7CGH8"/>
<evidence type="ECO:0000259" key="1">
    <source>
        <dbReference type="PROSITE" id="PS50943"/>
    </source>
</evidence>
<dbReference type="SMART" id="SM00530">
    <property type="entry name" value="HTH_XRE"/>
    <property type="match status" value="1"/>
</dbReference>
<dbReference type="InterPro" id="IPR041413">
    <property type="entry name" value="MLTR_LBD"/>
</dbReference>
<dbReference type="RefSeq" id="WP_185004847.1">
    <property type="nucleotide sequence ID" value="NZ_BAAAUI010000046.1"/>
</dbReference>
<dbReference type="PANTHER" id="PTHR35010">
    <property type="entry name" value="BLL4672 PROTEIN-RELATED"/>
    <property type="match status" value="1"/>
</dbReference>
<gene>
    <name evidence="2" type="ORF">HNR67_005172</name>
</gene>
<evidence type="ECO:0000313" key="3">
    <source>
        <dbReference type="Proteomes" id="UP000533598"/>
    </source>
</evidence>
<organism evidence="2 3">
    <name type="scientific">Crossiella cryophila</name>
    <dbReference type="NCBI Taxonomy" id="43355"/>
    <lineage>
        <taxon>Bacteria</taxon>
        <taxon>Bacillati</taxon>
        <taxon>Actinomycetota</taxon>
        <taxon>Actinomycetes</taxon>
        <taxon>Pseudonocardiales</taxon>
        <taxon>Pseudonocardiaceae</taxon>
        <taxon>Crossiella</taxon>
    </lineage>
</organism>
<dbReference type="SUPFAM" id="SSF47413">
    <property type="entry name" value="lambda repressor-like DNA-binding domains"/>
    <property type="match status" value="1"/>
</dbReference>
<dbReference type="CDD" id="cd00093">
    <property type="entry name" value="HTH_XRE"/>
    <property type="match status" value="1"/>
</dbReference>
<sequence length="303" mass="34534">MDRTQLADFLRRCRARLQPAELAAAAKTRRRTPGLRREEVARLAGVSTDTYTRLEQGRGRHPTTHVLASLARALHLTDDERDHLYLLAGHEPPVPQEPTTTIRPSLRPLLARLWDYPAQVVSDLGVVLAQNPLSVALMGDLVSAHGWDRSFYWRWFARPETRGLFPAEDHAHHSRVHVADLRATVARRAKDKEVLEFVRALRASSAEFAELWDEHVVAVRRSDEKRFLHPEMGLIEVHCEILLTPEHDQRLLVYSAEPGTVSHDRLQLLGMLANQSPEDQAEAEAALEELEAMDRYPQEPFQF</sequence>
<dbReference type="EMBL" id="JACHMH010000001">
    <property type="protein sequence ID" value="MBB4679054.1"/>
    <property type="molecule type" value="Genomic_DNA"/>
</dbReference>
<dbReference type="Proteomes" id="UP000533598">
    <property type="component" value="Unassembled WGS sequence"/>
</dbReference>
<evidence type="ECO:0000313" key="2">
    <source>
        <dbReference type="EMBL" id="MBB4679054.1"/>
    </source>
</evidence>
<dbReference type="Gene3D" id="3.30.450.180">
    <property type="match status" value="1"/>
</dbReference>
<dbReference type="InterPro" id="IPR010982">
    <property type="entry name" value="Lambda_DNA-bd_dom_sf"/>
</dbReference>
<comment type="caution">
    <text evidence="2">The sequence shown here is derived from an EMBL/GenBank/DDBJ whole genome shotgun (WGS) entry which is preliminary data.</text>
</comment>
<feature type="domain" description="HTH cro/C1-type" evidence="1">
    <location>
        <begin position="34"/>
        <end position="81"/>
    </location>
</feature>
<dbReference type="GO" id="GO:0003677">
    <property type="term" value="F:DNA binding"/>
    <property type="evidence" value="ECO:0007669"/>
    <property type="project" value="InterPro"/>
</dbReference>
<dbReference type="Gene3D" id="1.10.260.40">
    <property type="entry name" value="lambda repressor-like DNA-binding domains"/>
    <property type="match status" value="1"/>
</dbReference>
<accession>A0A7W7CGH8</accession>
<dbReference type="PANTHER" id="PTHR35010:SF2">
    <property type="entry name" value="BLL4672 PROTEIN"/>
    <property type="match status" value="1"/>
</dbReference>
<dbReference type="Pfam" id="PF13560">
    <property type="entry name" value="HTH_31"/>
    <property type="match status" value="1"/>
</dbReference>
<protein>
    <submittedName>
        <fullName evidence="2">Transcriptional regulator with XRE-family HTH domain</fullName>
    </submittedName>
</protein>
<dbReference type="InterPro" id="IPR001387">
    <property type="entry name" value="Cro/C1-type_HTH"/>
</dbReference>
<name>A0A7W7CGH8_9PSEU</name>
<proteinExistence type="predicted"/>
<reference evidence="2 3" key="1">
    <citation type="submission" date="2020-08" db="EMBL/GenBank/DDBJ databases">
        <title>Sequencing the genomes of 1000 actinobacteria strains.</title>
        <authorList>
            <person name="Klenk H.-P."/>
        </authorList>
    </citation>
    <scope>NUCLEOTIDE SEQUENCE [LARGE SCALE GENOMIC DNA]</scope>
    <source>
        <strain evidence="2 3">DSM 44230</strain>
    </source>
</reference>
<keyword evidence="3" id="KW-1185">Reference proteome</keyword>
<dbReference type="Pfam" id="PF17765">
    <property type="entry name" value="MLTR_LBD"/>
    <property type="match status" value="1"/>
</dbReference>